<organism evidence="1 2">
    <name type="scientific">Candidatus Desulfatibia profunda</name>
    <dbReference type="NCBI Taxonomy" id="2841695"/>
    <lineage>
        <taxon>Bacteria</taxon>
        <taxon>Pseudomonadati</taxon>
        <taxon>Thermodesulfobacteriota</taxon>
        <taxon>Desulfobacteria</taxon>
        <taxon>Desulfobacterales</taxon>
        <taxon>Desulfobacterales incertae sedis</taxon>
        <taxon>Candidatus Desulfatibia</taxon>
    </lineage>
</organism>
<name>A0A8J6TLR7_9BACT</name>
<sequence>MKSLGLYRKNEIDCYALHYFPDTKQAEALHMIIPPVGSYIGAGRPVIFLENIENEEGAVGKLKEAIDKFRAPDPS</sequence>
<reference evidence="1 2" key="1">
    <citation type="submission" date="2020-08" db="EMBL/GenBank/DDBJ databases">
        <title>Bridging the membrane lipid divide: bacteria of the FCB group superphylum have the potential to synthesize archaeal ether lipids.</title>
        <authorList>
            <person name="Villanueva L."/>
            <person name="Von Meijenfeldt F.A.B."/>
            <person name="Westbye A.B."/>
            <person name="Yadav S."/>
            <person name="Hopmans E.C."/>
            <person name="Dutilh B.E."/>
            <person name="Sinninghe Damste J.S."/>
        </authorList>
    </citation>
    <scope>NUCLEOTIDE SEQUENCE [LARGE SCALE GENOMIC DNA]</scope>
    <source>
        <strain evidence="1">NIOZ-UU30</strain>
    </source>
</reference>
<comment type="caution">
    <text evidence="1">The sequence shown here is derived from an EMBL/GenBank/DDBJ whole genome shotgun (WGS) entry which is preliminary data.</text>
</comment>
<evidence type="ECO:0000313" key="2">
    <source>
        <dbReference type="Proteomes" id="UP000603434"/>
    </source>
</evidence>
<evidence type="ECO:0000313" key="1">
    <source>
        <dbReference type="EMBL" id="MBC8360953.1"/>
    </source>
</evidence>
<dbReference type="AlphaFoldDB" id="A0A8J6TLR7"/>
<accession>A0A8J6TLR7</accession>
<protein>
    <submittedName>
        <fullName evidence="1">Uncharacterized protein</fullName>
    </submittedName>
</protein>
<gene>
    <name evidence="1" type="ORF">H8E23_06115</name>
</gene>
<dbReference type="Proteomes" id="UP000603434">
    <property type="component" value="Unassembled WGS sequence"/>
</dbReference>
<dbReference type="EMBL" id="JACNJH010000114">
    <property type="protein sequence ID" value="MBC8360953.1"/>
    <property type="molecule type" value="Genomic_DNA"/>
</dbReference>
<proteinExistence type="predicted"/>